<gene>
    <name evidence="2" type="ORF">ACFQE5_08755</name>
</gene>
<evidence type="ECO:0000259" key="1">
    <source>
        <dbReference type="Pfam" id="PF12728"/>
    </source>
</evidence>
<sequence length="65" mass="7481">MTGRLVTDLMTVREVLAELNGVSRDTFYRWRQLGVAPPAIRLPNGELRIRRADFLRWLDELPSAA</sequence>
<dbReference type="EMBL" id="JBHSQW010000017">
    <property type="protein sequence ID" value="MFC5994298.1"/>
    <property type="molecule type" value="Genomic_DNA"/>
</dbReference>
<protein>
    <submittedName>
        <fullName evidence="2">Helix-turn-helix transcriptional regulator</fullName>
    </submittedName>
</protein>
<comment type="caution">
    <text evidence="2">The sequence shown here is derived from an EMBL/GenBank/DDBJ whole genome shotgun (WGS) entry which is preliminary data.</text>
</comment>
<evidence type="ECO:0000313" key="2">
    <source>
        <dbReference type="EMBL" id="MFC5994298.1"/>
    </source>
</evidence>
<organism evidence="2 3">
    <name type="scientific">Pseudonocardia hispaniensis</name>
    <dbReference type="NCBI Taxonomy" id="904933"/>
    <lineage>
        <taxon>Bacteria</taxon>
        <taxon>Bacillati</taxon>
        <taxon>Actinomycetota</taxon>
        <taxon>Actinomycetes</taxon>
        <taxon>Pseudonocardiales</taxon>
        <taxon>Pseudonocardiaceae</taxon>
        <taxon>Pseudonocardia</taxon>
    </lineage>
</organism>
<keyword evidence="3" id="KW-1185">Reference proteome</keyword>
<reference evidence="3" key="1">
    <citation type="journal article" date="2019" name="Int. J. Syst. Evol. Microbiol.">
        <title>The Global Catalogue of Microorganisms (GCM) 10K type strain sequencing project: providing services to taxonomists for standard genome sequencing and annotation.</title>
        <authorList>
            <consortium name="The Broad Institute Genomics Platform"/>
            <consortium name="The Broad Institute Genome Sequencing Center for Infectious Disease"/>
            <person name="Wu L."/>
            <person name="Ma J."/>
        </authorList>
    </citation>
    <scope>NUCLEOTIDE SEQUENCE [LARGE SCALE GENOMIC DNA]</scope>
    <source>
        <strain evidence="3">CCM 8391</strain>
    </source>
</reference>
<dbReference type="Pfam" id="PF12728">
    <property type="entry name" value="HTH_17"/>
    <property type="match status" value="1"/>
</dbReference>
<evidence type="ECO:0000313" key="3">
    <source>
        <dbReference type="Proteomes" id="UP001596302"/>
    </source>
</evidence>
<dbReference type="SUPFAM" id="SSF46955">
    <property type="entry name" value="Putative DNA-binding domain"/>
    <property type="match status" value="1"/>
</dbReference>
<proteinExistence type="predicted"/>
<feature type="domain" description="Helix-turn-helix" evidence="1">
    <location>
        <begin position="9"/>
        <end position="60"/>
    </location>
</feature>
<accession>A0ABW1J0L1</accession>
<dbReference type="InterPro" id="IPR009061">
    <property type="entry name" value="DNA-bd_dom_put_sf"/>
</dbReference>
<dbReference type="RefSeq" id="WP_379584331.1">
    <property type="nucleotide sequence ID" value="NZ_JBHSQW010000017.1"/>
</dbReference>
<dbReference type="Proteomes" id="UP001596302">
    <property type="component" value="Unassembled WGS sequence"/>
</dbReference>
<name>A0ABW1J0L1_9PSEU</name>
<dbReference type="InterPro" id="IPR041657">
    <property type="entry name" value="HTH_17"/>
</dbReference>